<dbReference type="NCBIfam" id="NF002367">
    <property type="entry name" value="PRK01346.1-4"/>
    <property type="match status" value="1"/>
</dbReference>
<keyword evidence="7" id="KW-1185">Reference proteome</keyword>
<evidence type="ECO:0000313" key="7">
    <source>
        <dbReference type="Proteomes" id="UP001236014"/>
    </source>
</evidence>
<feature type="binding site" evidence="4">
    <location>
        <begin position="119"/>
        <end position="120"/>
    </location>
    <ligand>
        <name>acetyl-CoA</name>
        <dbReference type="ChEBI" id="CHEBI:57288"/>
    </ligand>
</feature>
<dbReference type="GO" id="GO:0030649">
    <property type="term" value="P:aminoglycoside antibiotic catabolic process"/>
    <property type="evidence" value="ECO:0007669"/>
    <property type="project" value="TreeGrafter"/>
</dbReference>
<dbReference type="InterPro" id="IPR022902">
    <property type="entry name" value="NAcTrfase_Eis"/>
</dbReference>
<feature type="domain" description="N-acetyltransferase" evidence="5">
    <location>
        <begin position="4"/>
        <end position="151"/>
    </location>
</feature>
<dbReference type="Pfam" id="PF17668">
    <property type="entry name" value="Acetyltransf_17"/>
    <property type="match status" value="1"/>
</dbReference>
<dbReference type="InterPro" id="IPR000182">
    <property type="entry name" value="GNAT_dom"/>
</dbReference>
<dbReference type="InterPro" id="IPR051554">
    <property type="entry name" value="Acetyltransferase_Eis"/>
</dbReference>
<protein>
    <submittedName>
        <fullName evidence="6">GNAT family N-acetyltransferase</fullName>
        <ecNumber evidence="6">2.3.1.-</ecNumber>
    </submittedName>
</protein>
<proteinExistence type="inferred from homology"/>
<evidence type="ECO:0000313" key="6">
    <source>
        <dbReference type="EMBL" id="WIX76178.1"/>
    </source>
</evidence>
<evidence type="ECO:0000259" key="5">
    <source>
        <dbReference type="PROSITE" id="PS51186"/>
    </source>
</evidence>
<reference evidence="6 7" key="1">
    <citation type="submission" date="2023-06" db="EMBL/GenBank/DDBJ databases">
        <authorList>
            <person name="Oyuntsetseg B."/>
            <person name="Kim S.B."/>
        </authorList>
    </citation>
    <scope>NUCLEOTIDE SEQUENCE [LARGE SCALE GENOMIC DNA]</scope>
    <source>
        <strain evidence="6 7">2-15</strain>
    </source>
</reference>
<dbReference type="AlphaFoldDB" id="A0A9Y2MSS8"/>
<feature type="binding site" evidence="4">
    <location>
        <begin position="83"/>
        <end position="85"/>
    </location>
    <ligand>
        <name>acetyl-CoA</name>
        <dbReference type="ChEBI" id="CHEBI:57288"/>
    </ligand>
</feature>
<keyword evidence="2 4" id="KW-0808">Transferase</keyword>
<feature type="active site" description="Proton donor" evidence="4">
    <location>
        <position position="124"/>
    </location>
</feature>
<gene>
    <name evidence="6" type="ORF">QRX50_32525</name>
</gene>
<dbReference type="PROSITE" id="PS51186">
    <property type="entry name" value="GNAT"/>
    <property type="match status" value="1"/>
</dbReference>
<evidence type="ECO:0000256" key="4">
    <source>
        <dbReference type="HAMAP-Rule" id="MF_01812"/>
    </source>
</evidence>
<evidence type="ECO:0000256" key="1">
    <source>
        <dbReference type="ARBA" id="ARBA00009213"/>
    </source>
</evidence>
<name>A0A9Y2MSS8_9PSEU</name>
<dbReference type="SUPFAM" id="SSF55729">
    <property type="entry name" value="Acyl-CoA N-acyltransferases (Nat)"/>
    <property type="match status" value="1"/>
</dbReference>
<dbReference type="HAMAP" id="MF_01812">
    <property type="entry name" value="Eis"/>
    <property type="match status" value="1"/>
</dbReference>
<evidence type="ECO:0000256" key="2">
    <source>
        <dbReference type="ARBA" id="ARBA00022679"/>
    </source>
</evidence>
<dbReference type="KEGG" id="acab:QRX50_32525"/>
<dbReference type="InterPro" id="IPR016181">
    <property type="entry name" value="Acyl_CoA_acyltransferase"/>
</dbReference>
<comment type="subunit">
    <text evidence="4">Homohexamer; trimer of dimers.</text>
</comment>
<dbReference type="PANTHER" id="PTHR37817:SF1">
    <property type="entry name" value="N-ACETYLTRANSFERASE EIS"/>
    <property type="match status" value="1"/>
</dbReference>
<dbReference type="Pfam" id="PF13527">
    <property type="entry name" value="Acetyltransf_9"/>
    <property type="match status" value="1"/>
</dbReference>
<dbReference type="Gene3D" id="3.40.630.30">
    <property type="match status" value="2"/>
</dbReference>
<dbReference type="SUPFAM" id="SSF55718">
    <property type="entry name" value="SCP-like"/>
    <property type="match status" value="1"/>
</dbReference>
<dbReference type="InterPro" id="IPR025559">
    <property type="entry name" value="Eis_dom"/>
</dbReference>
<dbReference type="Proteomes" id="UP001236014">
    <property type="component" value="Chromosome"/>
</dbReference>
<accession>A0A9Y2MSS8</accession>
<feature type="active site" description="Proton acceptor; via carboxylate" evidence="4">
    <location>
        <position position="405"/>
    </location>
</feature>
<dbReference type="GO" id="GO:0034069">
    <property type="term" value="F:aminoglycoside N-acetyltransferase activity"/>
    <property type="evidence" value="ECO:0007669"/>
    <property type="project" value="TreeGrafter"/>
</dbReference>
<dbReference type="Gene3D" id="3.30.1050.10">
    <property type="entry name" value="SCP2 sterol-binding domain"/>
    <property type="match status" value="1"/>
</dbReference>
<feature type="binding site" evidence="4">
    <location>
        <begin position="91"/>
        <end position="96"/>
    </location>
    <ligand>
        <name>acetyl-CoA</name>
        <dbReference type="ChEBI" id="CHEBI:57288"/>
    </ligand>
</feature>
<organism evidence="6 7">
    <name type="scientific">Amycolatopsis carbonis</name>
    <dbReference type="NCBI Taxonomy" id="715471"/>
    <lineage>
        <taxon>Bacteria</taxon>
        <taxon>Bacillati</taxon>
        <taxon>Actinomycetota</taxon>
        <taxon>Actinomycetes</taxon>
        <taxon>Pseudonocardiales</taxon>
        <taxon>Pseudonocardiaceae</taxon>
        <taxon>Amycolatopsis</taxon>
    </lineage>
</organism>
<dbReference type="RefSeq" id="WP_285966931.1">
    <property type="nucleotide sequence ID" value="NZ_CP127294.1"/>
</dbReference>
<sequence length="405" mass="43473">MTDFVVRPITDDERRPTFDLLGQALHSPQLSDETWAQIGDSWAAPGKFGAFADDRPIGITSGFATTIAVPGGAVLPAAAVDGVGVRADWTRRGVVTALMSAQLNDLAERGTSLACLHASEAVIYGRFGYGIATSGATVRIDHPARLREGAEAGGAVRLLDTGEARAQLPALYQRIGLHRPGMIARPSLWWPIALNRRLSREGGYRVAVHTGPNGEDDAFAMFKSVDQSTAADPERGVLLEVRDLQGANPEAIAALWRFLLSIDLVATVSSRFRPVDEPLSVLLTDPRRARTTEVEDDLWLRLVDVAGALAARTYGPGEPVVFEVDDRLLPANRGRYRVGPDGAGHTDAGADLRLDADTLAMLYLGEWRASTLAQAGRITVVDPAAPARADTLFATGTRPWCGTYF</sequence>
<comment type="similarity">
    <text evidence="1 4">Belongs to the acetyltransferase Eis family.</text>
</comment>
<dbReference type="EC" id="2.3.1.-" evidence="6"/>
<dbReference type="Pfam" id="PF13530">
    <property type="entry name" value="SCP2_2"/>
    <property type="match status" value="1"/>
</dbReference>
<dbReference type="PANTHER" id="PTHR37817">
    <property type="entry name" value="N-ACETYLTRANSFERASE EIS"/>
    <property type="match status" value="1"/>
</dbReference>
<keyword evidence="3 4" id="KW-0012">Acyltransferase</keyword>
<dbReference type="InterPro" id="IPR041380">
    <property type="entry name" value="Acetyltransf_17"/>
</dbReference>
<dbReference type="InterPro" id="IPR036527">
    <property type="entry name" value="SCP2_sterol-bd_dom_sf"/>
</dbReference>
<dbReference type="EMBL" id="CP127294">
    <property type="protein sequence ID" value="WIX76178.1"/>
    <property type="molecule type" value="Genomic_DNA"/>
</dbReference>
<evidence type="ECO:0000256" key="3">
    <source>
        <dbReference type="ARBA" id="ARBA00023315"/>
    </source>
</evidence>